<accession>A0ABQ4L452</accession>
<keyword evidence="5" id="KW-1185">Reference proteome</keyword>
<keyword evidence="2" id="KW-0812">Transmembrane</keyword>
<dbReference type="Proteomes" id="UP000680670">
    <property type="component" value="Unassembled WGS sequence"/>
</dbReference>
<keyword evidence="2" id="KW-1133">Transmembrane helix</keyword>
<dbReference type="PANTHER" id="PTHR42709:SF11">
    <property type="entry name" value="DEDA FAMILY PROTEIN"/>
    <property type="match status" value="1"/>
</dbReference>
<feature type="transmembrane region" description="Helical" evidence="2">
    <location>
        <begin position="166"/>
        <end position="187"/>
    </location>
</feature>
<comment type="caution">
    <text evidence="4">The sequence shown here is derived from an EMBL/GenBank/DDBJ whole genome shotgun (WGS) entry which is preliminary data.</text>
</comment>
<feature type="transmembrane region" description="Helical" evidence="2">
    <location>
        <begin position="51"/>
        <end position="73"/>
    </location>
</feature>
<gene>
    <name evidence="4" type="ORF">J6TS1_45510</name>
</gene>
<dbReference type="InterPro" id="IPR051311">
    <property type="entry name" value="DedA_domain"/>
</dbReference>
<keyword evidence="2" id="KW-0472">Membrane</keyword>
<dbReference type="PANTHER" id="PTHR42709">
    <property type="entry name" value="ALKALINE PHOSPHATASE LIKE PROTEIN"/>
    <property type="match status" value="1"/>
</dbReference>
<comment type="similarity">
    <text evidence="1">Belongs to the DedA family.</text>
</comment>
<feature type="domain" description="VTT" evidence="3">
    <location>
        <begin position="37"/>
        <end position="150"/>
    </location>
</feature>
<evidence type="ECO:0000256" key="1">
    <source>
        <dbReference type="ARBA" id="ARBA00010792"/>
    </source>
</evidence>
<proteinExistence type="inferred from homology"/>
<organism evidence="4 5">
    <name type="scientific">Siminovitchia terrae</name>
    <name type="common">Bacillus terrae</name>
    <dbReference type="NCBI Taxonomy" id="1914933"/>
    <lineage>
        <taxon>Bacteria</taxon>
        <taxon>Bacillati</taxon>
        <taxon>Bacillota</taxon>
        <taxon>Bacilli</taxon>
        <taxon>Bacillales</taxon>
        <taxon>Bacillaceae</taxon>
        <taxon>Siminovitchia</taxon>
    </lineage>
</organism>
<name>A0ABQ4L452_SIMTE</name>
<evidence type="ECO:0000256" key="2">
    <source>
        <dbReference type="SAM" id="Phobius"/>
    </source>
</evidence>
<dbReference type="EMBL" id="BORJ01000016">
    <property type="protein sequence ID" value="GIN98681.1"/>
    <property type="molecule type" value="Genomic_DNA"/>
</dbReference>
<feature type="transmembrane region" description="Helical" evidence="2">
    <location>
        <begin position="12"/>
        <end position="31"/>
    </location>
</feature>
<reference evidence="4 5" key="1">
    <citation type="submission" date="2021-03" db="EMBL/GenBank/DDBJ databases">
        <title>Antimicrobial resistance genes in bacteria isolated from Japanese honey, and their potential for conferring macrolide and lincosamide resistance in the American foulbrood pathogen Paenibacillus larvae.</title>
        <authorList>
            <person name="Okamoto M."/>
            <person name="Kumagai M."/>
            <person name="Kanamori H."/>
            <person name="Takamatsu D."/>
        </authorList>
    </citation>
    <scope>NUCLEOTIDE SEQUENCE [LARGE SCALE GENOMIC DNA]</scope>
    <source>
        <strain evidence="4 5">J6TS1</strain>
    </source>
</reference>
<dbReference type="InterPro" id="IPR032816">
    <property type="entry name" value="VTT_dom"/>
</dbReference>
<protein>
    <submittedName>
        <fullName evidence="4">Cytochrome b561</fullName>
    </submittedName>
</protein>
<evidence type="ECO:0000313" key="4">
    <source>
        <dbReference type="EMBL" id="GIN98681.1"/>
    </source>
</evidence>
<sequence>MISEWLTVIENWLIDYGVLGLIIVSFTDSAFSPIIPDLLLIPMGIAAPDQVWLYAFYTTVASVLGALLGWYIGKKLGRPILLRFIKADKIDKVEYYFEKYGAMAILIAAFTPVPYKVFTIFSGISKVRIKTLIFWSILGRGGRFFLEAAIIAALGVKAKPFIEENFTLITLGIGGLAVISFIIYRLILSRRKAATTK</sequence>
<evidence type="ECO:0000313" key="5">
    <source>
        <dbReference type="Proteomes" id="UP000680670"/>
    </source>
</evidence>
<dbReference type="Pfam" id="PF09335">
    <property type="entry name" value="VTT_dom"/>
    <property type="match status" value="1"/>
</dbReference>
<evidence type="ECO:0000259" key="3">
    <source>
        <dbReference type="Pfam" id="PF09335"/>
    </source>
</evidence>